<dbReference type="eggNOG" id="COG3823">
    <property type="taxonomic scope" value="Bacteria"/>
</dbReference>
<dbReference type="GO" id="GO:0016603">
    <property type="term" value="F:glutaminyl-peptide cyclotransferase activity"/>
    <property type="evidence" value="ECO:0007669"/>
    <property type="project" value="InterPro"/>
</dbReference>
<dbReference type="SMR" id="F0JJX4"/>
<proteinExistence type="predicted"/>
<dbReference type="InterPro" id="IPR015943">
    <property type="entry name" value="WD40/YVTN_repeat-like_dom_sf"/>
</dbReference>
<dbReference type="Proteomes" id="UP000007845">
    <property type="component" value="Chromosome"/>
</dbReference>
<dbReference type="EMBL" id="CP003220">
    <property type="protein sequence ID" value="EGB16223.1"/>
    <property type="molecule type" value="Genomic_DNA"/>
</dbReference>
<gene>
    <name evidence="2" type="ORF">DND132_3020</name>
</gene>
<dbReference type="HOGENOM" id="CLU_060272_1_0_7"/>
<dbReference type="STRING" id="641491.DND132_3020"/>
<dbReference type="AlphaFoldDB" id="F0JJX4"/>
<dbReference type="PANTHER" id="PTHR31270:SF1">
    <property type="entry name" value="GLUTAMINYL-PEPTIDE CYCLOTRANSFERASE"/>
    <property type="match status" value="1"/>
</dbReference>
<name>F0JJX4_9BACT</name>
<dbReference type="OrthoDB" id="9783700at2"/>
<sequence length="291" mass="32058">MMHRHTAPFPPERGAASPEVPPRSVFSRNPMRPLNVCCLLLALAVLFLQAAPVRAATPVIPCRVIAEYPHDAGTSTQGLFYRDGVFYESSGGYGHSFLAVVDPATGRRLKTVPVPAELFAEGIAPRGDVLRMLTWKSGIGLIYTLDGLEPAGRFAYRGTWDATQGWGLVFDGKRFVMSTGASRLEWRDARTFAKVEELPVTDDGRPVSLLNELEFVGKWLYANIWKSDRVAIIDMGDGTVRAWLDLASLRGRLHPASGVANGIAYDPATGRLFVTGKCWDRLFEIEVPKLR</sequence>
<dbReference type="PANTHER" id="PTHR31270">
    <property type="entry name" value="GLUTAMINYL-PEPTIDE CYCLOTRANSFERASE"/>
    <property type="match status" value="1"/>
</dbReference>
<dbReference type="InterPro" id="IPR011044">
    <property type="entry name" value="Quino_amine_DH_bsu"/>
</dbReference>
<feature type="region of interest" description="Disordered" evidence="1">
    <location>
        <begin position="1"/>
        <end position="23"/>
    </location>
</feature>
<keyword evidence="3" id="KW-1185">Reference proteome</keyword>
<evidence type="ECO:0000313" key="2">
    <source>
        <dbReference type="EMBL" id="EGB16223.1"/>
    </source>
</evidence>
<keyword evidence="2" id="KW-0808">Transferase</keyword>
<dbReference type="KEGG" id="ddn:DND132_3020"/>
<dbReference type="SUPFAM" id="SSF50969">
    <property type="entry name" value="YVTN repeat-like/Quinoprotein amine dehydrogenase"/>
    <property type="match status" value="1"/>
</dbReference>
<evidence type="ECO:0000256" key="1">
    <source>
        <dbReference type="SAM" id="MobiDB-lite"/>
    </source>
</evidence>
<dbReference type="InterPro" id="IPR007788">
    <property type="entry name" value="QCT"/>
</dbReference>
<protein>
    <submittedName>
        <fullName evidence="2">Glutamine cyclotransferase</fullName>
    </submittedName>
</protein>
<dbReference type="Gene3D" id="2.130.10.10">
    <property type="entry name" value="YVTN repeat-like/Quinoprotein amine dehydrogenase"/>
    <property type="match status" value="1"/>
</dbReference>
<accession>F0JJX4</accession>
<dbReference type="Pfam" id="PF05096">
    <property type="entry name" value="Glu_cyclase_2"/>
    <property type="match status" value="1"/>
</dbReference>
<organism evidence="2 3">
    <name type="scientific">Pseudodesulfovibrio mercurii</name>
    <dbReference type="NCBI Taxonomy" id="641491"/>
    <lineage>
        <taxon>Bacteria</taxon>
        <taxon>Pseudomonadati</taxon>
        <taxon>Thermodesulfobacteriota</taxon>
        <taxon>Desulfovibrionia</taxon>
        <taxon>Desulfovibrionales</taxon>
        <taxon>Desulfovibrionaceae</taxon>
    </lineage>
</organism>
<evidence type="ECO:0000313" key="3">
    <source>
        <dbReference type="Proteomes" id="UP000007845"/>
    </source>
</evidence>
<reference evidence="2 3" key="1">
    <citation type="journal article" date="2011" name="J. Bacteriol.">
        <title>Genome sequence of the mercury-methylating strain Desulfovibrio desulfuricans ND132.</title>
        <authorList>
            <person name="Brown S.D."/>
            <person name="Gilmour C.C."/>
            <person name="Kucken A.M."/>
            <person name="Wall J.D."/>
            <person name="Elias D.A."/>
            <person name="Brandt C.C."/>
            <person name="Podar M."/>
            <person name="Chertkov O."/>
            <person name="Held B."/>
            <person name="Bruce D.C."/>
            <person name="Detter J.C."/>
            <person name="Tapia R."/>
            <person name="Han C.S."/>
            <person name="Goodwin L.A."/>
            <person name="Cheng J.F."/>
            <person name="Pitluck S."/>
            <person name="Woyke T."/>
            <person name="Mikhailova N."/>
            <person name="Ivanova N.N."/>
            <person name="Han J."/>
            <person name="Lucas S."/>
            <person name="Lapidus A.L."/>
            <person name="Land M.L."/>
            <person name="Hauser L.J."/>
            <person name="Palumbo A.V."/>
        </authorList>
    </citation>
    <scope>NUCLEOTIDE SEQUENCE [LARGE SCALE GENOMIC DNA]</scope>
    <source>
        <strain evidence="2 3">ND132</strain>
    </source>
</reference>